<reference evidence="1 2" key="1">
    <citation type="submission" date="2016-10" db="EMBL/GenBank/DDBJ databases">
        <authorList>
            <person name="de Groot N.N."/>
        </authorList>
    </citation>
    <scope>NUCLEOTIDE SEQUENCE [LARGE SCALE GENOMIC DNA]</scope>
    <source>
        <strain evidence="1 2">CGMCC 1.12333</strain>
    </source>
</reference>
<dbReference type="STRING" id="1224947.SAMN05216480_101319"/>
<proteinExistence type="predicted"/>
<organism evidence="1 2">
    <name type="scientific">Pustulibacterium marinum</name>
    <dbReference type="NCBI Taxonomy" id="1224947"/>
    <lineage>
        <taxon>Bacteria</taxon>
        <taxon>Pseudomonadati</taxon>
        <taxon>Bacteroidota</taxon>
        <taxon>Flavobacteriia</taxon>
        <taxon>Flavobacteriales</taxon>
        <taxon>Flavobacteriaceae</taxon>
        <taxon>Pustulibacterium</taxon>
    </lineage>
</organism>
<sequence length="269" mass="28510">MWQDDINITSTGSVGINNTAPSPSASLDLGATNRGILVNRVALTGTTDTSTISSPATGLLVYNTATTSDVTPGFYYYNGSIWVGLGAVKKYTAEYNQNNQVTASSNNETYVDLPGLSQTFTAPYTGTYQIIVNGYYANAAPTVTTITKDTSNPTNGTTHTHTVTEHQDAVGQGSIRLTVNGTAVKEKYMTATSKSFSGQTYFGLVQNATIIVNQLLTAGQSYTLKVQGREWFQYNCGVGNFGATTTNYVGSAGVSTAQYGTMTVTFVSE</sequence>
<dbReference type="EMBL" id="FPBK01000001">
    <property type="protein sequence ID" value="SFU28068.1"/>
    <property type="molecule type" value="Genomic_DNA"/>
</dbReference>
<protein>
    <submittedName>
        <fullName evidence="1">Uncharacterized protein</fullName>
    </submittedName>
</protein>
<accession>A0A1I7EVV3</accession>
<evidence type="ECO:0000313" key="2">
    <source>
        <dbReference type="Proteomes" id="UP000199138"/>
    </source>
</evidence>
<evidence type="ECO:0000313" key="1">
    <source>
        <dbReference type="EMBL" id="SFU28068.1"/>
    </source>
</evidence>
<gene>
    <name evidence="1" type="ORF">SAMN05216480_101319</name>
</gene>
<name>A0A1I7EVV3_9FLAO</name>
<dbReference type="Proteomes" id="UP000199138">
    <property type="component" value="Unassembled WGS sequence"/>
</dbReference>
<keyword evidence="2" id="KW-1185">Reference proteome</keyword>
<dbReference type="AlphaFoldDB" id="A0A1I7EVV3"/>